<evidence type="ECO:0000256" key="5">
    <source>
        <dbReference type="ARBA" id="ARBA00022777"/>
    </source>
</evidence>
<evidence type="ECO:0000256" key="2">
    <source>
        <dbReference type="ARBA" id="ARBA00022679"/>
    </source>
</evidence>
<reference evidence="13" key="1">
    <citation type="submission" date="2025-08" db="UniProtKB">
        <authorList>
            <consortium name="Ensembl"/>
        </authorList>
    </citation>
    <scope>IDENTIFICATION</scope>
</reference>
<feature type="domain" description="Phorbol-ester/DAG-type" evidence="12">
    <location>
        <begin position="335"/>
        <end position="379"/>
    </location>
</feature>
<feature type="compositionally biased region" description="Low complexity" evidence="10">
    <location>
        <begin position="432"/>
        <end position="456"/>
    </location>
</feature>
<keyword evidence="5" id="KW-0418">Kinase</keyword>
<evidence type="ECO:0000256" key="6">
    <source>
        <dbReference type="ARBA" id="ARBA00022833"/>
    </source>
</evidence>
<keyword evidence="4" id="KW-0547">Nucleotide-binding</keyword>
<keyword evidence="6" id="KW-0862">Zinc</keyword>
<evidence type="ECO:0000313" key="13">
    <source>
        <dbReference type="Ensembl" id="ENSSOCP00000015123.1"/>
    </source>
</evidence>
<dbReference type="InterPro" id="IPR000719">
    <property type="entry name" value="Prot_kinase_dom"/>
</dbReference>
<dbReference type="Pfam" id="PF20406">
    <property type="entry name" value="SAM_KSR1_N"/>
    <property type="match status" value="1"/>
</dbReference>
<feature type="region of interest" description="Disordered" evidence="10">
    <location>
        <begin position="496"/>
        <end position="525"/>
    </location>
</feature>
<evidence type="ECO:0000313" key="14">
    <source>
        <dbReference type="Proteomes" id="UP000694551"/>
    </source>
</evidence>
<dbReference type="InterPro" id="IPR002219">
    <property type="entry name" value="PKC_DAG/PE"/>
</dbReference>
<dbReference type="InterPro" id="IPR046349">
    <property type="entry name" value="C1-like_sf"/>
</dbReference>
<dbReference type="InterPro" id="IPR001245">
    <property type="entry name" value="Ser-Thr/Tyr_kinase_cat_dom"/>
</dbReference>
<evidence type="ECO:0000256" key="4">
    <source>
        <dbReference type="ARBA" id="ARBA00022741"/>
    </source>
</evidence>
<dbReference type="Proteomes" id="UP000694551">
    <property type="component" value="Unplaced"/>
</dbReference>
<keyword evidence="1" id="KW-0597">Phosphoprotein</keyword>
<feature type="region of interest" description="Disordered" evidence="10">
    <location>
        <begin position="182"/>
        <end position="232"/>
    </location>
</feature>
<comment type="catalytic activity">
    <reaction evidence="8">
        <text>L-threonyl-[protein] + ATP = O-phospho-L-threonyl-[protein] + ADP + H(+)</text>
        <dbReference type="Rhea" id="RHEA:46608"/>
        <dbReference type="Rhea" id="RHEA-COMP:11060"/>
        <dbReference type="Rhea" id="RHEA-COMP:11605"/>
        <dbReference type="ChEBI" id="CHEBI:15378"/>
        <dbReference type="ChEBI" id="CHEBI:30013"/>
        <dbReference type="ChEBI" id="CHEBI:30616"/>
        <dbReference type="ChEBI" id="CHEBI:61977"/>
        <dbReference type="ChEBI" id="CHEBI:456216"/>
        <dbReference type="EC" id="2.7.11.1"/>
    </reaction>
</comment>
<proteinExistence type="predicted"/>
<dbReference type="PANTHER" id="PTHR44329:SF253">
    <property type="entry name" value="KINASE SUPPRESSOR OF RAS 2"/>
    <property type="match status" value="1"/>
</dbReference>
<dbReference type="GO" id="GO:0004674">
    <property type="term" value="F:protein serine/threonine kinase activity"/>
    <property type="evidence" value="ECO:0007669"/>
    <property type="project" value="UniProtKB-EC"/>
</dbReference>
<evidence type="ECO:0000259" key="11">
    <source>
        <dbReference type="PROSITE" id="PS50011"/>
    </source>
</evidence>
<dbReference type="PROSITE" id="PS50081">
    <property type="entry name" value="ZF_DAG_PE_2"/>
    <property type="match status" value="1"/>
</dbReference>
<dbReference type="FunFam" id="3.30.60.20:FF:000010">
    <property type="entry name" value="Putative kinase suppressor of Ras 1"/>
    <property type="match status" value="1"/>
</dbReference>
<reference evidence="13" key="2">
    <citation type="submission" date="2025-09" db="UniProtKB">
        <authorList>
            <consortium name="Ensembl"/>
        </authorList>
    </citation>
    <scope>IDENTIFICATION</scope>
</reference>
<feature type="region of interest" description="Disordered" evidence="10">
    <location>
        <begin position="13"/>
        <end position="34"/>
    </location>
</feature>
<evidence type="ECO:0000256" key="9">
    <source>
        <dbReference type="ARBA" id="ARBA00048679"/>
    </source>
</evidence>
<dbReference type="Gene3D" id="6.10.140.1120">
    <property type="match status" value="1"/>
</dbReference>
<dbReference type="GO" id="GO:0005524">
    <property type="term" value="F:ATP binding"/>
    <property type="evidence" value="ECO:0007669"/>
    <property type="project" value="UniProtKB-KW"/>
</dbReference>
<dbReference type="PANTHER" id="PTHR44329">
    <property type="entry name" value="SERINE/THREONINE-PROTEIN KINASE TNNI3K-RELATED"/>
    <property type="match status" value="1"/>
</dbReference>
<dbReference type="InterPro" id="IPR011009">
    <property type="entry name" value="Kinase-like_dom_sf"/>
</dbReference>
<dbReference type="AlphaFoldDB" id="A0A8D0FJN5"/>
<dbReference type="PROSITE" id="PS50011">
    <property type="entry name" value="PROTEIN_KINASE_DOM"/>
    <property type="match status" value="1"/>
</dbReference>
<name>A0A8D0FJN5_STROC</name>
<evidence type="ECO:0000256" key="7">
    <source>
        <dbReference type="ARBA" id="ARBA00022840"/>
    </source>
</evidence>
<feature type="region of interest" description="Disordered" evidence="10">
    <location>
        <begin position="424"/>
        <end position="481"/>
    </location>
</feature>
<feature type="compositionally biased region" description="Acidic residues" evidence="10">
    <location>
        <begin position="510"/>
        <end position="519"/>
    </location>
</feature>
<dbReference type="Ensembl" id="ENSSOCT00000015511.1">
    <property type="protein sequence ID" value="ENSSOCP00000015123.1"/>
    <property type="gene ID" value="ENSSOCG00000011370.1"/>
</dbReference>
<dbReference type="Pfam" id="PF07714">
    <property type="entry name" value="PK_Tyr_Ser-Thr"/>
    <property type="match status" value="1"/>
</dbReference>
<evidence type="ECO:0000256" key="8">
    <source>
        <dbReference type="ARBA" id="ARBA00047899"/>
    </source>
</evidence>
<dbReference type="InterPro" id="IPR013761">
    <property type="entry name" value="SAM/pointed_sf"/>
</dbReference>
<dbReference type="Gene3D" id="3.30.200.20">
    <property type="entry name" value="Phosphorylase Kinase, domain 1"/>
    <property type="match status" value="1"/>
</dbReference>
<sequence>MDRAAALRAAGMLERKERSGGEAAAGGGGPRAGAAARGLPAVRSTLQQCGLLQDLIDISLSNLRGLRTKCAASNDLTQQEIRTLEVKLIDYIHRQRQCKLSVPLNDRTAELNSYPRFNDWLDIVNVRKEVVQRIPEELTLDALLEMNESKVKETMKRCGARDEECSRLNGALSCLRKVTASGTENSPATATESPCSAGPAWTPAALHLPKGSSQQPRSVSVSTIPSADSLASSHGPSIYAENLLDPFAFPAHSGRLTPRTPHSITITPPTTPQAKRRHKLKPPRTPPPPCRKVFQLLPNFPTLTRSKSHESQLGNRIDEGHWWAPVNVIFPLLSLLRFSTKSWLSQICQVCQKSMMFGVKCKYCRLKCHNKCTKEAPACRISFLPITKIRRTESVPSDINNPVDRPTEPQFGTLPKALTKKEHPPAINHLDSSSNPSSTTSSTPSSPAPFQSSNPPSATPPPNPSPMGQRDGRFNFPGTLGFSGDLCRDQKATFSFCEQAEEPETTKSEPEDDEDEVEDLPNRRPHLQGMIYRKPSQTSVYLQEWDIPFEQIELGDPIGQGRWGKVYKGKWHGEVAIRLLEIDGNNQDHLKLFKKEVMNYRQTRHENVVLFMGACMNPPHLAIITR</sequence>
<protein>
    <recommendedName>
        <fullName evidence="15">Kinase suppressor of ras 1</fullName>
    </recommendedName>
</protein>
<dbReference type="InterPro" id="IPR046861">
    <property type="entry name" value="SAM_KSR1_N"/>
</dbReference>
<dbReference type="SUPFAM" id="SSF57889">
    <property type="entry name" value="Cysteine-rich domain"/>
    <property type="match status" value="1"/>
</dbReference>
<feature type="region of interest" description="Disordered" evidence="10">
    <location>
        <begin position="251"/>
        <end position="288"/>
    </location>
</feature>
<evidence type="ECO:0008006" key="15">
    <source>
        <dbReference type="Google" id="ProtNLM"/>
    </source>
</evidence>
<dbReference type="InterPro" id="IPR051681">
    <property type="entry name" value="Ser/Thr_Kinases-Pseudokinases"/>
</dbReference>
<evidence type="ECO:0000256" key="10">
    <source>
        <dbReference type="SAM" id="MobiDB-lite"/>
    </source>
</evidence>
<feature type="compositionally biased region" description="Low complexity" evidence="10">
    <location>
        <begin position="257"/>
        <end position="268"/>
    </location>
</feature>
<dbReference type="SMART" id="SM00109">
    <property type="entry name" value="C1"/>
    <property type="match status" value="1"/>
</dbReference>
<dbReference type="CDD" id="cd20872">
    <property type="entry name" value="C1_KSR1"/>
    <property type="match status" value="1"/>
</dbReference>
<keyword evidence="2" id="KW-0808">Transferase</keyword>
<feature type="domain" description="Protein kinase" evidence="11">
    <location>
        <begin position="552"/>
        <end position="626"/>
    </location>
</feature>
<dbReference type="Gene3D" id="1.10.150.50">
    <property type="entry name" value="Transcription Factor, Ets-1"/>
    <property type="match status" value="1"/>
</dbReference>
<keyword evidence="7" id="KW-0067">ATP-binding</keyword>
<feature type="compositionally biased region" description="Polar residues" evidence="10">
    <location>
        <begin position="182"/>
        <end position="194"/>
    </location>
</feature>
<dbReference type="InterPro" id="IPR046933">
    <property type="entry name" value="SAM_KSR1_N_sf"/>
</dbReference>
<organism evidence="13 14">
    <name type="scientific">Strix occidentalis caurina</name>
    <name type="common">northern spotted owl</name>
    <dbReference type="NCBI Taxonomy" id="311401"/>
    <lineage>
        <taxon>Eukaryota</taxon>
        <taxon>Metazoa</taxon>
        <taxon>Chordata</taxon>
        <taxon>Craniata</taxon>
        <taxon>Vertebrata</taxon>
        <taxon>Euteleostomi</taxon>
        <taxon>Archelosauria</taxon>
        <taxon>Archosauria</taxon>
        <taxon>Dinosauria</taxon>
        <taxon>Saurischia</taxon>
        <taxon>Theropoda</taxon>
        <taxon>Coelurosauria</taxon>
        <taxon>Aves</taxon>
        <taxon>Neognathae</taxon>
        <taxon>Neoaves</taxon>
        <taxon>Telluraves</taxon>
        <taxon>Strigiformes</taxon>
        <taxon>Strigidae</taxon>
        <taxon>Strix</taxon>
    </lineage>
</organism>
<comment type="catalytic activity">
    <reaction evidence="9">
        <text>L-seryl-[protein] + ATP = O-phospho-L-seryl-[protein] + ADP + H(+)</text>
        <dbReference type="Rhea" id="RHEA:17989"/>
        <dbReference type="Rhea" id="RHEA-COMP:9863"/>
        <dbReference type="Rhea" id="RHEA-COMP:11604"/>
        <dbReference type="ChEBI" id="CHEBI:15378"/>
        <dbReference type="ChEBI" id="CHEBI:29999"/>
        <dbReference type="ChEBI" id="CHEBI:30616"/>
        <dbReference type="ChEBI" id="CHEBI:83421"/>
        <dbReference type="ChEBI" id="CHEBI:456216"/>
        <dbReference type="EC" id="2.7.11.1"/>
    </reaction>
</comment>
<dbReference type="SUPFAM" id="SSF56112">
    <property type="entry name" value="Protein kinase-like (PK-like)"/>
    <property type="match status" value="1"/>
</dbReference>
<keyword evidence="14" id="KW-1185">Reference proteome</keyword>
<evidence type="ECO:0000256" key="3">
    <source>
        <dbReference type="ARBA" id="ARBA00022723"/>
    </source>
</evidence>
<dbReference type="GO" id="GO:0046872">
    <property type="term" value="F:metal ion binding"/>
    <property type="evidence" value="ECO:0007669"/>
    <property type="project" value="UniProtKB-KW"/>
</dbReference>
<evidence type="ECO:0000259" key="12">
    <source>
        <dbReference type="PROSITE" id="PS50081"/>
    </source>
</evidence>
<evidence type="ECO:0000256" key="1">
    <source>
        <dbReference type="ARBA" id="ARBA00022553"/>
    </source>
</evidence>
<dbReference type="Gene3D" id="3.30.60.20">
    <property type="match status" value="1"/>
</dbReference>
<keyword evidence="3" id="KW-0479">Metal-binding</keyword>
<dbReference type="FunFam" id="3.30.200.20:FF:000034">
    <property type="entry name" value="Kinase suppressor of Ras 1"/>
    <property type="match status" value="1"/>
</dbReference>
<dbReference type="FunFam" id="1.10.150.50:FF:000031">
    <property type="entry name" value="Kinase suppressor of Ras 2"/>
    <property type="match status" value="1"/>
</dbReference>
<feature type="compositionally biased region" description="Polar residues" evidence="10">
    <location>
        <begin position="211"/>
        <end position="232"/>
    </location>
</feature>
<accession>A0A8D0FJN5</accession>